<comment type="caution">
    <text evidence="5">The sequence shown here is derived from an EMBL/GenBank/DDBJ whole genome shotgun (WGS) entry which is preliminary data.</text>
</comment>
<dbReference type="Gene3D" id="1.10.10.60">
    <property type="entry name" value="Homeodomain-like"/>
    <property type="match status" value="2"/>
</dbReference>
<proteinExistence type="predicted"/>
<reference evidence="5 6" key="1">
    <citation type="submission" date="2020-12" db="EMBL/GenBank/DDBJ databases">
        <title>Draft genome sequence of furan degrading bacterial strain FUR100.</title>
        <authorList>
            <person name="Woiski C."/>
        </authorList>
    </citation>
    <scope>NUCLEOTIDE SEQUENCE [LARGE SCALE GENOMIC DNA]</scope>
    <source>
        <strain evidence="5 6">FUR100</strain>
    </source>
</reference>
<sequence length="401" mass="43957">MTIDTSDGTPAASPDRPATPKTTPKKTLRPRNRKAQIITVAREQFGRSGYHNVSMEGIASAVGITAGALYRHFPNKQELLAQAMLDGSSSILAILDEVDRTDSKVVFTALVRYGLDNNFRSLLFDQEARNLTPERRTEARAGVREVTSRVAVALRHERPDLSVPDSVVLGWALTSIAFSPARHRTTLPRKRFEALLARLFDVVRTAPVLPEEPAAQPQPTSNFSHTSRRESLMGAAITLFDQRGYRSVTMDDIGSAAGVPSSSIYTHFGSKAEVLQAILARGNETLRLGLVQALRNADSREDAIARVVHSYTNSVISPDSAIAILIEETANLPEEAQASTHIAQREYIDEWVHLLGNETSDARATVLATISMINDLTRVRLESRQCAIEDLAVRILATQTV</sequence>
<dbReference type="PANTHER" id="PTHR30055:SF234">
    <property type="entry name" value="HTH-TYPE TRANSCRIPTIONAL REGULATOR BETI"/>
    <property type="match status" value="1"/>
</dbReference>
<accession>A0A401NBM6</accession>
<dbReference type="InterPro" id="IPR050109">
    <property type="entry name" value="HTH-type_TetR-like_transc_reg"/>
</dbReference>
<dbReference type="Proteomes" id="UP000627573">
    <property type="component" value="Unassembled WGS sequence"/>
</dbReference>
<dbReference type="AlphaFoldDB" id="A0A401NBM6"/>
<dbReference type="RefSeq" id="WP_060938055.1">
    <property type="nucleotide sequence ID" value="NZ_BHXB01000001.1"/>
</dbReference>
<evidence type="ECO:0000313" key="6">
    <source>
        <dbReference type="Proteomes" id="UP000627573"/>
    </source>
</evidence>
<keyword evidence="3" id="KW-0804">Transcription</keyword>
<evidence type="ECO:0000313" key="5">
    <source>
        <dbReference type="EMBL" id="MBH5145143.1"/>
    </source>
</evidence>
<organism evidence="5 6">
    <name type="scientific">Rhodococcus erythropolis</name>
    <name type="common">Arthrobacter picolinophilus</name>
    <dbReference type="NCBI Taxonomy" id="1833"/>
    <lineage>
        <taxon>Bacteria</taxon>
        <taxon>Bacillati</taxon>
        <taxon>Actinomycetota</taxon>
        <taxon>Actinomycetes</taxon>
        <taxon>Mycobacteriales</taxon>
        <taxon>Nocardiaceae</taxon>
        <taxon>Rhodococcus</taxon>
        <taxon>Rhodococcus erythropolis group</taxon>
    </lineage>
</organism>
<evidence type="ECO:0000256" key="3">
    <source>
        <dbReference type="ARBA" id="ARBA00023163"/>
    </source>
</evidence>
<feature type="region of interest" description="Disordered" evidence="4">
    <location>
        <begin position="1"/>
        <end position="33"/>
    </location>
</feature>
<dbReference type="EMBL" id="JAECSB010000074">
    <property type="protein sequence ID" value="MBH5145143.1"/>
    <property type="molecule type" value="Genomic_DNA"/>
</dbReference>
<dbReference type="Gene3D" id="1.10.357.10">
    <property type="entry name" value="Tetracycline Repressor, domain 2"/>
    <property type="match status" value="2"/>
</dbReference>
<name>A0A401NBM6_RHOER</name>
<dbReference type="SUPFAM" id="SSF46689">
    <property type="entry name" value="Homeodomain-like"/>
    <property type="match status" value="2"/>
</dbReference>
<dbReference type="PROSITE" id="PS50977">
    <property type="entry name" value="HTH_TETR_2"/>
    <property type="match status" value="2"/>
</dbReference>
<keyword evidence="6" id="KW-1185">Reference proteome</keyword>
<dbReference type="PANTHER" id="PTHR30055">
    <property type="entry name" value="HTH-TYPE TRANSCRIPTIONAL REGULATOR RUTR"/>
    <property type="match status" value="1"/>
</dbReference>
<gene>
    <name evidence="5" type="ORF">I3517_21290</name>
</gene>
<dbReference type="GO" id="GO:0000976">
    <property type="term" value="F:transcription cis-regulatory region binding"/>
    <property type="evidence" value="ECO:0007669"/>
    <property type="project" value="TreeGrafter"/>
</dbReference>
<dbReference type="PROSITE" id="PS01081">
    <property type="entry name" value="HTH_TETR_1"/>
    <property type="match status" value="1"/>
</dbReference>
<protein>
    <submittedName>
        <fullName evidence="5">TetR/AcrR family transcriptional regulator</fullName>
    </submittedName>
</protein>
<keyword evidence="1" id="KW-0805">Transcription regulation</keyword>
<keyword evidence="2" id="KW-0238">DNA-binding</keyword>
<evidence type="ECO:0000256" key="1">
    <source>
        <dbReference type="ARBA" id="ARBA00023015"/>
    </source>
</evidence>
<dbReference type="GO" id="GO:0003700">
    <property type="term" value="F:DNA-binding transcription factor activity"/>
    <property type="evidence" value="ECO:0007669"/>
    <property type="project" value="TreeGrafter"/>
</dbReference>
<evidence type="ECO:0000256" key="2">
    <source>
        <dbReference type="ARBA" id="ARBA00023125"/>
    </source>
</evidence>
<dbReference type="InterPro" id="IPR001647">
    <property type="entry name" value="HTH_TetR"/>
</dbReference>
<dbReference type="InterPro" id="IPR009057">
    <property type="entry name" value="Homeodomain-like_sf"/>
</dbReference>
<dbReference type="Pfam" id="PF00440">
    <property type="entry name" value="TetR_N"/>
    <property type="match status" value="2"/>
</dbReference>
<dbReference type="InterPro" id="IPR023772">
    <property type="entry name" value="DNA-bd_HTH_TetR-type_CS"/>
</dbReference>
<dbReference type="PRINTS" id="PR00455">
    <property type="entry name" value="HTHTETR"/>
</dbReference>
<feature type="compositionally biased region" description="Basic residues" evidence="4">
    <location>
        <begin position="23"/>
        <end position="33"/>
    </location>
</feature>
<evidence type="ECO:0000256" key="4">
    <source>
        <dbReference type="SAM" id="MobiDB-lite"/>
    </source>
</evidence>